<comment type="similarity">
    <text evidence="1 2">Belongs to the peroxin-16 family.</text>
</comment>
<evidence type="ECO:0000313" key="3">
    <source>
        <dbReference type="EMBL" id="WFD01482.1"/>
    </source>
</evidence>
<sequence length="418" mass="47712">MARRAWQAYERFLLSNASQITALESSLRSITYILPGRFKDSELAGEAIYAGVHLLGMYHDSVLFKIVYARRAKHVNSLVQQARDELAGDLPKLSLHARYTNYWRTASKAYRSAAVLLMVIEATQLLIEMVARRRMKERAWDVIVAIETLKAFIRVVLVRTSQSRPVVEPPLPQREIDPATLEHRRLSESSTWRGARTGVVHRSINTLVPTRGEPRPEETDIYEYLLSHTLTDQDVASPAQLVRPLQATAGRVAESIWIARPLLYVLALRQWGKRDVKPFAISIALELLAMSMRQRSFYLRYDEAAKLPVPPMSSVSLMLSMLGIENSFLDWLAGSLSRSDPRYALAKPISTVEGDEWSTRDRSLWWYLLRGPVWYNYTRPKLAGLVRRTEGKRIIGLIGSIAGEYLPLVDEYYYYTAV</sequence>
<dbReference type="GO" id="GO:0005778">
    <property type="term" value="C:peroxisomal membrane"/>
    <property type="evidence" value="ECO:0007669"/>
    <property type="project" value="UniProtKB-SubCell"/>
</dbReference>
<accession>A0AAF0E0T0</accession>
<keyword evidence="2" id="KW-0576">Peroxisome</keyword>
<dbReference type="InterPro" id="IPR013919">
    <property type="entry name" value="Pex16"/>
</dbReference>
<dbReference type="Proteomes" id="UP001214603">
    <property type="component" value="Chromosome 1"/>
</dbReference>
<organism evidence="3 4">
    <name type="scientific">Malassezia obtusa</name>
    <dbReference type="NCBI Taxonomy" id="76774"/>
    <lineage>
        <taxon>Eukaryota</taxon>
        <taxon>Fungi</taxon>
        <taxon>Dikarya</taxon>
        <taxon>Basidiomycota</taxon>
        <taxon>Ustilaginomycotina</taxon>
        <taxon>Malasseziomycetes</taxon>
        <taxon>Malasseziales</taxon>
        <taxon>Malasseziaceae</taxon>
        <taxon>Malassezia</taxon>
    </lineage>
</organism>
<dbReference type="AlphaFoldDB" id="A0AAF0E0T0"/>
<comment type="subcellular location">
    <subcellularLocation>
        <location evidence="2">Peroxisome membrane</location>
    </subcellularLocation>
</comment>
<dbReference type="EMBL" id="CP119934">
    <property type="protein sequence ID" value="WFD01482.1"/>
    <property type="molecule type" value="Genomic_DNA"/>
</dbReference>
<dbReference type="PANTHER" id="PTHR13299:SF0">
    <property type="entry name" value="PEROXISOMAL MEMBRANE PROTEIN PEX16"/>
    <property type="match status" value="1"/>
</dbReference>
<proteinExistence type="inferred from homology"/>
<name>A0AAF0E0T0_9BASI</name>
<dbReference type="Pfam" id="PF08610">
    <property type="entry name" value="Pex16"/>
    <property type="match status" value="1"/>
</dbReference>
<dbReference type="GO" id="GO:0007031">
    <property type="term" value="P:peroxisome organization"/>
    <property type="evidence" value="ECO:0007669"/>
    <property type="project" value="UniProtKB-KW"/>
</dbReference>
<reference evidence="3" key="1">
    <citation type="submission" date="2023-03" db="EMBL/GenBank/DDBJ databases">
        <title>Mating type loci evolution in Malassezia.</title>
        <authorList>
            <person name="Coelho M.A."/>
        </authorList>
    </citation>
    <scope>NUCLEOTIDE SEQUENCE</scope>
    <source>
        <strain evidence="3">CBS 7876</strain>
    </source>
</reference>
<evidence type="ECO:0000256" key="1">
    <source>
        <dbReference type="ARBA" id="ARBA00009505"/>
    </source>
</evidence>
<evidence type="ECO:0000256" key="2">
    <source>
        <dbReference type="RuleBase" id="RU365003"/>
    </source>
</evidence>
<keyword evidence="4" id="KW-1185">Reference proteome</keyword>
<gene>
    <name evidence="3" type="ORF">MOBT1_000147</name>
</gene>
<keyword evidence="2" id="KW-0962">Peroxisome biogenesis</keyword>
<dbReference type="PANTHER" id="PTHR13299">
    <property type="entry name" value="PEROXISOMAL MEMBRANE PROTEIN PEX16"/>
    <property type="match status" value="1"/>
</dbReference>
<evidence type="ECO:0000313" key="4">
    <source>
        <dbReference type="Proteomes" id="UP001214603"/>
    </source>
</evidence>
<protein>
    <recommendedName>
        <fullName evidence="2">Peroxisomal membrane protein PEX16</fullName>
    </recommendedName>
</protein>